<comment type="function">
    <text evidence="6">Ligates lysine onto the cytidine present at position 34 of the AUA codon-specific tRNA(Ile) that contains the anticodon CAU, in an ATP-dependent manner. Cytidine is converted to lysidine, thus changing the amino acid specificity of the tRNA from methionine to isoleucine.</text>
</comment>
<keyword evidence="2 6" id="KW-0819">tRNA processing</keyword>
<keyword evidence="6" id="KW-0963">Cytoplasm</keyword>
<gene>
    <name evidence="6" type="primary">tilS</name>
    <name evidence="8" type="ORF">AKL17_3553</name>
</gene>
<keyword evidence="4 6" id="KW-0067">ATP-binding</keyword>
<dbReference type="EMBL" id="CP012661">
    <property type="protein sequence ID" value="AMY70777.1"/>
    <property type="molecule type" value="Genomic_DNA"/>
</dbReference>
<evidence type="ECO:0000256" key="4">
    <source>
        <dbReference type="ARBA" id="ARBA00022840"/>
    </source>
</evidence>
<keyword evidence="1 6" id="KW-0436">Ligase</keyword>
<dbReference type="InterPro" id="IPR014729">
    <property type="entry name" value="Rossmann-like_a/b/a_fold"/>
</dbReference>
<accession>A0A159Z640</accession>
<dbReference type="STRING" id="1335048.AKL17_3553"/>
<evidence type="ECO:0000256" key="1">
    <source>
        <dbReference type="ARBA" id="ARBA00022598"/>
    </source>
</evidence>
<feature type="binding site" evidence="6">
    <location>
        <begin position="27"/>
        <end position="32"/>
    </location>
    <ligand>
        <name>ATP</name>
        <dbReference type="ChEBI" id="CHEBI:30616"/>
    </ligand>
</feature>
<dbReference type="CDD" id="cd01992">
    <property type="entry name" value="TilS_N"/>
    <property type="match status" value="1"/>
</dbReference>
<evidence type="ECO:0000256" key="3">
    <source>
        <dbReference type="ARBA" id="ARBA00022741"/>
    </source>
</evidence>
<dbReference type="GO" id="GO:0032267">
    <property type="term" value="F:tRNA(Ile)-lysidine synthase activity"/>
    <property type="evidence" value="ECO:0007669"/>
    <property type="project" value="UniProtKB-EC"/>
</dbReference>
<keyword evidence="9" id="KW-1185">Reference proteome</keyword>
<dbReference type="GO" id="GO:0005737">
    <property type="term" value="C:cytoplasm"/>
    <property type="evidence" value="ECO:0007669"/>
    <property type="project" value="UniProtKB-SubCell"/>
</dbReference>
<dbReference type="KEGG" id="daa:AKL17_3553"/>
<proteinExistence type="inferred from homology"/>
<dbReference type="InterPro" id="IPR012094">
    <property type="entry name" value="tRNA_Ile_lys_synt"/>
</dbReference>
<dbReference type="HAMAP" id="MF_01161">
    <property type="entry name" value="tRNA_Ile_lys_synt"/>
    <property type="match status" value="1"/>
</dbReference>
<comment type="domain">
    <text evidence="6">The N-terminal region contains the highly conserved SGGXDS motif, predicted to be a P-loop motif involved in ATP binding.</text>
</comment>
<dbReference type="Proteomes" id="UP000076128">
    <property type="component" value="Chromosome"/>
</dbReference>
<evidence type="ECO:0000256" key="5">
    <source>
        <dbReference type="ARBA" id="ARBA00048539"/>
    </source>
</evidence>
<dbReference type="AlphaFoldDB" id="A0A159Z640"/>
<dbReference type="InterPro" id="IPR011063">
    <property type="entry name" value="TilS/TtcA_N"/>
</dbReference>
<feature type="domain" description="tRNA(Ile)-lysidine/2-thiocytidine synthase N-terminal" evidence="7">
    <location>
        <begin position="23"/>
        <end position="200"/>
    </location>
</feature>
<dbReference type="GO" id="GO:0006400">
    <property type="term" value="P:tRNA modification"/>
    <property type="evidence" value="ECO:0007669"/>
    <property type="project" value="UniProtKB-UniRule"/>
</dbReference>
<dbReference type="GO" id="GO:0005524">
    <property type="term" value="F:ATP binding"/>
    <property type="evidence" value="ECO:0007669"/>
    <property type="project" value="UniProtKB-UniRule"/>
</dbReference>
<organism evidence="8 9">
    <name type="scientific">Frigidibacter mobilis</name>
    <dbReference type="NCBI Taxonomy" id="1335048"/>
    <lineage>
        <taxon>Bacteria</taxon>
        <taxon>Pseudomonadati</taxon>
        <taxon>Pseudomonadota</taxon>
        <taxon>Alphaproteobacteria</taxon>
        <taxon>Rhodobacterales</taxon>
        <taxon>Paracoccaceae</taxon>
        <taxon>Frigidibacter</taxon>
    </lineage>
</organism>
<evidence type="ECO:0000259" key="7">
    <source>
        <dbReference type="Pfam" id="PF01171"/>
    </source>
</evidence>
<dbReference type="PATRIC" id="fig|1335048.3.peg.3684"/>
<evidence type="ECO:0000256" key="2">
    <source>
        <dbReference type="ARBA" id="ARBA00022694"/>
    </source>
</evidence>
<dbReference type="SUPFAM" id="SSF52402">
    <property type="entry name" value="Adenine nucleotide alpha hydrolases-like"/>
    <property type="match status" value="1"/>
</dbReference>
<dbReference type="Gene3D" id="3.40.50.620">
    <property type="entry name" value="HUPs"/>
    <property type="match status" value="1"/>
</dbReference>
<dbReference type="PANTHER" id="PTHR43033">
    <property type="entry name" value="TRNA(ILE)-LYSIDINE SYNTHASE-RELATED"/>
    <property type="match status" value="1"/>
</dbReference>
<reference evidence="8 9" key="1">
    <citation type="submission" date="2015-09" db="EMBL/GenBank/DDBJ databases">
        <title>Complete genome sequence of Defluviimonas alba cai42t isolated from an oilfield in Xinjiang.</title>
        <authorList>
            <person name="Geng S."/>
            <person name="Pan X."/>
            <person name="Wu X."/>
        </authorList>
    </citation>
    <scope>NUCLEOTIDE SEQUENCE [LARGE SCALE GENOMIC DNA]</scope>
    <source>
        <strain evidence="9">cai42</strain>
    </source>
</reference>
<sequence>MTEDPLLRTMIAALAPGRFDRLGVAVSGGGDSVALLHLLAVWRARGGPDLAAVTVDHGLRHEAAAEAKAVAEACAGLGVSHQVLRWQGWDRRGNLQDAARRARQRLIAQWAAGQGLGAVALGHTADDQAETVLLRLARGSGVDGLSGMAAQRQAGGVLWLRPLLGLRRAALRDWLRAHGIGWAEDPSNDDARFDRVKARQTLAELAPLGLDVAGLLDTAARMRMAREALAQAAQAAARALARIDAGDVVLAAGFAGLPEETRLRIAAQALRWIGGGDYRPRLVALRAALAAAQGGTPATLAGCLLLPEAGGLRLTREPQAVARSVAAPGALWDGRWRLHGPAAEGGEIRALGSAGLALCPGWRETGRPHAALAATPAVWCAGDLVAAPLAGRSAGWRAELACGEEDFFQSLILD</sequence>
<evidence type="ECO:0000313" key="9">
    <source>
        <dbReference type="Proteomes" id="UP000076128"/>
    </source>
</evidence>
<name>A0A159Z640_9RHOB</name>
<dbReference type="PANTHER" id="PTHR43033:SF1">
    <property type="entry name" value="TRNA(ILE)-LYSIDINE SYNTHASE-RELATED"/>
    <property type="match status" value="1"/>
</dbReference>
<evidence type="ECO:0000256" key="6">
    <source>
        <dbReference type="HAMAP-Rule" id="MF_01161"/>
    </source>
</evidence>
<dbReference type="InterPro" id="IPR012795">
    <property type="entry name" value="tRNA_Ile_lys_synt_N"/>
</dbReference>
<dbReference type="NCBIfam" id="TIGR02432">
    <property type="entry name" value="lysidine_TilS_N"/>
    <property type="match status" value="1"/>
</dbReference>
<comment type="subcellular location">
    <subcellularLocation>
        <location evidence="6">Cytoplasm</location>
    </subcellularLocation>
</comment>
<comment type="similarity">
    <text evidence="6">Belongs to the tRNA(Ile)-lysidine synthase family.</text>
</comment>
<keyword evidence="3 6" id="KW-0547">Nucleotide-binding</keyword>
<comment type="catalytic activity">
    <reaction evidence="5 6">
        <text>cytidine(34) in tRNA(Ile2) + L-lysine + ATP = lysidine(34) in tRNA(Ile2) + AMP + diphosphate + H(+)</text>
        <dbReference type="Rhea" id="RHEA:43744"/>
        <dbReference type="Rhea" id="RHEA-COMP:10625"/>
        <dbReference type="Rhea" id="RHEA-COMP:10670"/>
        <dbReference type="ChEBI" id="CHEBI:15378"/>
        <dbReference type="ChEBI" id="CHEBI:30616"/>
        <dbReference type="ChEBI" id="CHEBI:32551"/>
        <dbReference type="ChEBI" id="CHEBI:33019"/>
        <dbReference type="ChEBI" id="CHEBI:82748"/>
        <dbReference type="ChEBI" id="CHEBI:83665"/>
        <dbReference type="ChEBI" id="CHEBI:456215"/>
        <dbReference type="EC" id="6.3.4.19"/>
    </reaction>
</comment>
<protein>
    <recommendedName>
        <fullName evidence="6">tRNA(Ile)-lysidine synthase</fullName>
        <ecNumber evidence="6">6.3.4.19</ecNumber>
    </recommendedName>
    <alternativeName>
        <fullName evidence="6">tRNA(Ile)-2-lysyl-cytidine synthase</fullName>
    </alternativeName>
    <alternativeName>
        <fullName evidence="6">tRNA(Ile)-lysidine synthetase</fullName>
    </alternativeName>
</protein>
<evidence type="ECO:0000313" key="8">
    <source>
        <dbReference type="EMBL" id="AMY70777.1"/>
    </source>
</evidence>
<dbReference type="Pfam" id="PF01171">
    <property type="entry name" value="ATP_bind_3"/>
    <property type="match status" value="1"/>
</dbReference>
<dbReference type="EC" id="6.3.4.19" evidence="6"/>